<gene>
    <name evidence="1" type="ORF">JF537_14655</name>
</gene>
<comment type="caution">
    <text evidence="1">The sequence shown here is derived from an EMBL/GenBank/DDBJ whole genome shotgun (WGS) entry which is preliminary data.</text>
</comment>
<dbReference type="AlphaFoldDB" id="A0A1N6UK34"/>
<protein>
    <submittedName>
        <fullName evidence="1">Uncharacterized protein</fullName>
    </submittedName>
</protein>
<evidence type="ECO:0000313" key="2">
    <source>
        <dbReference type="Proteomes" id="UP000664578"/>
    </source>
</evidence>
<sequence length="253" mass="28971">MGDIKKSHSDKTSGYHRHFHCPSCISEAENDPTRFCSPEECPEEIPTKRFSGPTRILPIKEHEELKECIHEVNQLLLAFADERDPHLLESFRLKVKSMRGHFVTVHVLCGKAEIPIEGELSDAGKDFLIIDHLHQNFFVPYERICNINHSEMNEHMTGRHGGELANLNDCCRRELMLNFGEVVAANPFLINLFFGMRLHKFLCAFLKSDICVVTKDKGEKKGCLLTVEEANLTLEINESKETISFEEICFIKD</sequence>
<name>A0A1N6UK34_9BACI</name>
<accession>A0A1N6UK34</accession>
<evidence type="ECO:0000313" key="1">
    <source>
        <dbReference type="EMBL" id="MBN8252819.1"/>
    </source>
</evidence>
<dbReference type="EMBL" id="JAEMWV010000007">
    <property type="protein sequence ID" value="MBN8252819.1"/>
    <property type="molecule type" value="Genomic_DNA"/>
</dbReference>
<dbReference type="RefSeq" id="WP_139325244.1">
    <property type="nucleotide sequence ID" value="NZ_CM125968.1"/>
</dbReference>
<reference evidence="1" key="1">
    <citation type="submission" date="2020-12" db="EMBL/GenBank/DDBJ databases">
        <title>PHA producing bacteria isolated from mangrove.</title>
        <authorList>
            <person name="Zheng W."/>
            <person name="Yu S."/>
            <person name="Huang Y."/>
        </authorList>
    </citation>
    <scope>NUCLEOTIDE SEQUENCE</scope>
    <source>
        <strain evidence="1">GN22-4</strain>
    </source>
</reference>
<organism evidence="1 2">
    <name type="scientific">Priestia flexa</name>
    <dbReference type="NCBI Taxonomy" id="86664"/>
    <lineage>
        <taxon>Bacteria</taxon>
        <taxon>Bacillati</taxon>
        <taxon>Bacillota</taxon>
        <taxon>Bacilli</taxon>
        <taxon>Bacillales</taxon>
        <taxon>Bacillaceae</taxon>
        <taxon>Priestia</taxon>
    </lineage>
</organism>
<proteinExistence type="predicted"/>
<dbReference type="Proteomes" id="UP000664578">
    <property type="component" value="Unassembled WGS sequence"/>
</dbReference>
<dbReference type="GeneID" id="93680824"/>